<dbReference type="AlphaFoldDB" id="A0A2P2NZU7"/>
<dbReference type="EMBL" id="GGEC01067531">
    <property type="protein sequence ID" value="MBX48015.1"/>
    <property type="molecule type" value="Transcribed_RNA"/>
</dbReference>
<reference evidence="1" key="1">
    <citation type="submission" date="2018-02" db="EMBL/GenBank/DDBJ databases">
        <title>Rhizophora mucronata_Transcriptome.</title>
        <authorList>
            <person name="Meera S.P."/>
            <person name="Sreeshan A."/>
            <person name="Augustine A."/>
        </authorList>
    </citation>
    <scope>NUCLEOTIDE SEQUENCE</scope>
    <source>
        <tissue evidence="1">Leaf</tissue>
    </source>
</reference>
<accession>A0A2P2NZU7</accession>
<sequence length="18" mass="2076">MVRMIQNQKDSRANLQSG</sequence>
<evidence type="ECO:0000313" key="1">
    <source>
        <dbReference type="EMBL" id="MBX48015.1"/>
    </source>
</evidence>
<organism evidence="1">
    <name type="scientific">Rhizophora mucronata</name>
    <name type="common">Asiatic mangrove</name>
    <dbReference type="NCBI Taxonomy" id="61149"/>
    <lineage>
        <taxon>Eukaryota</taxon>
        <taxon>Viridiplantae</taxon>
        <taxon>Streptophyta</taxon>
        <taxon>Embryophyta</taxon>
        <taxon>Tracheophyta</taxon>
        <taxon>Spermatophyta</taxon>
        <taxon>Magnoliopsida</taxon>
        <taxon>eudicotyledons</taxon>
        <taxon>Gunneridae</taxon>
        <taxon>Pentapetalae</taxon>
        <taxon>rosids</taxon>
        <taxon>fabids</taxon>
        <taxon>Malpighiales</taxon>
        <taxon>Rhizophoraceae</taxon>
        <taxon>Rhizophora</taxon>
    </lineage>
</organism>
<protein>
    <submittedName>
        <fullName evidence="1">Uncharacterized protein</fullName>
    </submittedName>
</protein>
<name>A0A2P2NZU7_RHIMU</name>
<proteinExistence type="predicted"/>